<dbReference type="AlphaFoldDB" id="A0A382ZKJ0"/>
<protein>
    <submittedName>
        <fullName evidence="1">Uncharacterized protein</fullName>
    </submittedName>
</protein>
<reference evidence="1" key="1">
    <citation type="submission" date="2018-05" db="EMBL/GenBank/DDBJ databases">
        <authorList>
            <person name="Lanie J.A."/>
            <person name="Ng W.-L."/>
            <person name="Kazmierczak K.M."/>
            <person name="Andrzejewski T.M."/>
            <person name="Davidsen T.M."/>
            <person name="Wayne K.J."/>
            <person name="Tettelin H."/>
            <person name="Glass J.I."/>
            <person name="Rusch D."/>
            <person name="Podicherti R."/>
            <person name="Tsui H.-C.T."/>
            <person name="Winkler M.E."/>
        </authorList>
    </citation>
    <scope>NUCLEOTIDE SEQUENCE</scope>
</reference>
<name>A0A382ZKJ0_9ZZZZ</name>
<dbReference type="EMBL" id="UINC01184666">
    <property type="protein sequence ID" value="SVD95984.1"/>
    <property type="molecule type" value="Genomic_DNA"/>
</dbReference>
<evidence type="ECO:0000313" key="1">
    <source>
        <dbReference type="EMBL" id="SVD95984.1"/>
    </source>
</evidence>
<gene>
    <name evidence="1" type="ORF">METZ01_LOCUS448838</name>
</gene>
<sequence>MKASTKYIFLLFLSQILFGKNLTIQNTYDPTSRELLDAEIVGNTLILPGNLQGIEFYDISNPQTPVHL</sequence>
<organism evidence="1">
    <name type="scientific">marine metagenome</name>
    <dbReference type="NCBI Taxonomy" id="408172"/>
    <lineage>
        <taxon>unclassified sequences</taxon>
        <taxon>metagenomes</taxon>
        <taxon>ecological metagenomes</taxon>
    </lineage>
</organism>
<feature type="non-terminal residue" evidence="1">
    <location>
        <position position="68"/>
    </location>
</feature>
<proteinExistence type="predicted"/>
<accession>A0A382ZKJ0</accession>